<evidence type="ECO:0000256" key="4">
    <source>
        <dbReference type="PROSITE-ProRule" id="PRU00508"/>
    </source>
</evidence>
<comment type="caution">
    <text evidence="7">The sequence shown here is derived from an EMBL/GenBank/DDBJ whole genome shotgun (WGS) entry which is preliminary data.</text>
</comment>
<dbReference type="PROSITE" id="PS51157">
    <property type="entry name" value="ZF_UBR"/>
    <property type="match status" value="1"/>
</dbReference>
<keyword evidence="8" id="KW-1185">Reference proteome</keyword>
<dbReference type="STRING" id="1965070.A0A443RMH0"/>
<keyword evidence="3" id="KW-0862">Zinc</keyword>
<dbReference type="OrthoDB" id="10262564at2759"/>
<name>A0A443RMH0_9ACAR</name>
<dbReference type="InterPro" id="IPR003126">
    <property type="entry name" value="Znf_UBR"/>
</dbReference>
<dbReference type="SMART" id="SM00249">
    <property type="entry name" value="PHD"/>
    <property type="match status" value="1"/>
</dbReference>
<evidence type="ECO:0000313" key="7">
    <source>
        <dbReference type="EMBL" id="RWS16479.1"/>
    </source>
</evidence>
<dbReference type="GO" id="GO:0008270">
    <property type="term" value="F:zinc ion binding"/>
    <property type="evidence" value="ECO:0007669"/>
    <property type="project" value="UniProtKB-KW"/>
</dbReference>
<proteinExistence type="predicted"/>
<dbReference type="InterPro" id="IPR011011">
    <property type="entry name" value="Znf_FYVE_PHD"/>
</dbReference>
<dbReference type="PANTHER" id="PTHR13513">
    <property type="entry name" value="E3 UBIQUITIN-PROTEIN LIGASE UBR7"/>
    <property type="match status" value="1"/>
</dbReference>
<dbReference type="GO" id="GO:0061630">
    <property type="term" value="F:ubiquitin protein ligase activity"/>
    <property type="evidence" value="ECO:0007669"/>
    <property type="project" value="InterPro"/>
</dbReference>
<protein>
    <submittedName>
        <fullName evidence="7">Putative E3 ubiquitin-protein ligase UBR7-like protein</fullName>
    </submittedName>
</protein>
<dbReference type="Pfam" id="PF02207">
    <property type="entry name" value="zf-UBR"/>
    <property type="match status" value="1"/>
</dbReference>
<dbReference type="EMBL" id="NCKU01000223">
    <property type="protein sequence ID" value="RWS16479.1"/>
    <property type="molecule type" value="Genomic_DNA"/>
</dbReference>
<dbReference type="AlphaFoldDB" id="A0A443RMH0"/>
<dbReference type="InterPro" id="IPR001965">
    <property type="entry name" value="Znf_PHD"/>
</dbReference>
<evidence type="ECO:0000259" key="6">
    <source>
        <dbReference type="PROSITE" id="PS51157"/>
    </source>
</evidence>
<dbReference type="CDD" id="cd19677">
    <property type="entry name" value="UBR-box_UBR7"/>
    <property type="match status" value="1"/>
</dbReference>
<evidence type="ECO:0000256" key="5">
    <source>
        <dbReference type="SAM" id="MobiDB-lite"/>
    </source>
</evidence>
<accession>A0A443RMH0</accession>
<dbReference type="SUPFAM" id="SSF57903">
    <property type="entry name" value="FYVE/PHD zinc finger"/>
    <property type="match status" value="1"/>
</dbReference>
<evidence type="ECO:0000256" key="3">
    <source>
        <dbReference type="ARBA" id="ARBA00022833"/>
    </source>
</evidence>
<dbReference type="Proteomes" id="UP000285301">
    <property type="component" value="Unassembled WGS sequence"/>
</dbReference>
<evidence type="ECO:0000256" key="2">
    <source>
        <dbReference type="ARBA" id="ARBA00022771"/>
    </source>
</evidence>
<evidence type="ECO:0000313" key="8">
    <source>
        <dbReference type="Proteomes" id="UP000285301"/>
    </source>
</evidence>
<dbReference type="InterPro" id="IPR040204">
    <property type="entry name" value="UBR7"/>
</dbReference>
<keyword evidence="2" id="KW-0863">Zinc-finger</keyword>
<evidence type="ECO:0000256" key="1">
    <source>
        <dbReference type="ARBA" id="ARBA00022723"/>
    </source>
</evidence>
<gene>
    <name evidence="7" type="ORF">B4U79_01364</name>
</gene>
<reference evidence="7 8" key="1">
    <citation type="journal article" date="2018" name="Gigascience">
        <title>Genomes of trombidid mites reveal novel predicted allergens and laterally-transferred genes associated with secondary metabolism.</title>
        <authorList>
            <person name="Dong X."/>
            <person name="Chaisiri K."/>
            <person name="Xia D."/>
            <person name="Armstrong S.D."/>
            <person name="Fang Y."/>
            <person name="Donnelly M.J."/>
            <person name="Kadowaki T."/>
            <person name="McGarry J.W."/>
            <person name="Darby A.C."/>
            <person name="Makepeace B.L."/>
        </authorList>
    </citation>
    <scope>NUCLEOTIDE SEQUENCE [LARGE SCALE GENOMIC DNA]</scope>
    <source>
        <strain evidence="7">UoL-WK</strain>
    </source>
</reference>
<feature type="region of interest" description="Disordered" evidence="5">
    <location>
        <begin position="1"/>
        <end position="29"/>
    </location>
</feature>
<dbReference type="GO" id="GO:0005737">
    <property type="term" value="C:cytoplasm"/>
    <property type="evidence" value="ECO:0007669"/>
    <property type="project" value="TreeGrafter"/>
</dbReference>
<feature type="domain" description="UBR-type" evidence="6">
    <location>
        <begin position="60"/>
        <end position="132"/>
    </location>
</feature>
<dbReference type="Gene3D" id="3.30.40.10">
    <property type="entry name" value="Zinc/RING finger domain, C3HC4 (zinc finger)"/>
    <property type="match status" value="1"/>
</dbReference>
<feature type="zinc finger region" description="UBR-type" evidence="4">
    <location>
        <begin position="60"/>
        <end position="132"/>
    </location>
</feature>
<dbReference type="InterPro" id="IPR047506">
    <property type="entry name" value="UBR7-like_UBR-box"/>
</dbReference>
<dbReference type="CDD" id="cd15542">
    <property type="entry name" value="PHD_UBR7"/>
    <property type="match status" value="1"/>
</dbReference>
<keyword evidence="1" id="KW-0479">Metal-binding</keyword>
<sequence length="395" mass="45438">MAENSKSKAETSSALNASERGEMPLEDEENDNVVTMVDVLNEEQELEDSAFAVLAGSDDKNCTYNLGYLNRQALYACKTCKTKDSRPAGICLACSLECHEGHEVYELYTKRNFRCDCGNDLFPDNKCKLCANKKPTNDDNKYDHNFFGRYCICDRPYPDVENDDDDQMIQCVVCEDWFHGRHLGGALPENDEFAELICDSCMKRLSFLWFYYTASNSSPNQEEKEIEVTRPATSALCDSDSGFESSCDSVSATSCKLEKLRKNKNVSQMTGPTFWDEDWRSELCKCIHCLAMYDQQCCSFLTNEEDTVHYYESQGKERNIKISQYERGLKEINKIDRVKSIEAIEECNAMTNELKDYLKKFAENKKVVRQEDIMEFFEGLKARKRQKVSIPYTCR</sequence>
<dbReference type="SMART" id="SM00396">
    <property type="entry name" value="ZnF_UBR1"/>
    <property type="match status" value="1"/>
</dbReference>
<organism evidence="7 8">
    <name type="scientific">Dinothrombium tinctorium</name>
    <dbReference type="NCBI Taxonomy" id="1965070"/>
    <lineage>
        <taxon>Eukaryota</taxon>
        <taxon>Metazoa</taxon>
        <taxon>Ecdysozoa</taxon>
        <taxon>Arthropoda</taxon>
        <taxon>Chelicerata</taxon>
        <taxon>Arachnida</taxon>
        <taxon>Acari</taxon>
        <taxon>Acariformes</taxon>
        <taxon>Trombidiformes</taxon>
        <taxon>Prostigmata</taxon>
        <taxon>Anystina</taxon>
        <taxon>Parasitengona</taxon>
        <taxon>Trombidioidea</taxon>
        <taxon>Trombidiidae</taxon>
        <taxon>Dinothrombium</taxon>
    </lineage>
</organism>
<dbReference type="InterPro" id="IPR013083">
    <property type="entry name" value="Znf_RING/FYVE/PHD"/>
</dbReference>
<dbReference type="PANTHER" id="PTHR13513:SF9">
    <property type="entry name" value="E3 UBIQUITIN-PROTEIN LIGASE UBR7-RELATED"/>
    <property type="match status" value="1"/>
</dbReference>